<sequence>MRVKAMQRGAEHLRETLSDLPKLQRNIDPKLHPFEQAREYTRALNATKLERVFAKPFVGALSGHTDGVFCMAKHPLRISSLLSGSCDGEIRLWNLVSEETIRTYNAHQGFVRGVCISPLGDYFISVGDDKHIKQWRLDYDAVDADLPINAIITKNSLTGCDHHRKDSQFATSGSVVELWDVHRSDPISTYSWGADTVTTVRFNPVETNILATCGSDRNIALYDIRGNTPMRKVILGMRSNAIAWNPMEAFNFTSVRIYRMSEGHSRDIYHTKRMQRIFTVKWSSDSKFIFCGSDETNIRIWKAEAAEKLGTLLPRERAALEYADKLKDSFKHHPAVKRIARHRHVPKAIHSAQKEKRIMVDARKTKEGKVRAHSKPGSVPFKIERKKHIVTQVK</sequence>
<dbReference type="GO" id="GO:0000462">
    <property type="term" value="P:maturation of SSU-rRNA from tricistronic rRNA transcript (SSU-rRNA, 5.8S rRNA, LSU-rRNA)"/>
    <property type="evidence" value="ECO:0007669"/>
    <property type="project" value="TreeGrafter"/>
</dbReference>
<evidence type="ECO:0000313" key="11">
    <source>
        <dbReference type="EMBL" id="KJE96885.1"/>
    </source>
</evidence>
<dbReference type="SMART" id="SM00320">
    <property type="entry name" value="WD40"/>
    <property type="match status" value="5"/>
</dbReference>
<evidence type="ECO:0000256" key="4">
    <source>
        <dbReference type="ARBA" id="ARBA00022574"/>
    </source>
</evidence>
<dbReference type="PANTHER" id="PTHR22851">
    <property type="entry name" value="U3 SMALL NUCLEOLAR RNA U3 SNORNA ASSOCIATED PROTEIN"/>
    <property type="match status" value="1"/>
</dbReference>
<dbReference type="InParanoid" id="A0A0D2WVK0"/>
<keyword evidence="5" id="KW-0677">Repeat</keyword>
<dbReference type="PROSITE" id="PS50294">
    <property type="entry name" value="WD_REPEATS_REGION"/>
    <property type="match status" value="2"/>
</dbReference>
<accession>A0A0D2WVK0</accession>
<keyword evidence="7" id="KW-0687">Ribonucleoprotein</keyword>
<feature type="repeat" description="WD" evidence="9">
    <location>
        <begin position="270"/>
        <end position="311"/>
    </location>
</feature>
<dbReference type="InterPro" id="IPR001680">
    <property type="entry name" value="WD40_rpt"/>
</dbReference>
<dbReference type="PhylomeDB" id="A0A0D2WVK0"/>
<comment type="subcellular location">
    <subcellularLocation>
        <location evidence="1">Nucleus</location>
        <location evidence="1">Nucleolus</location>
    </subcellularLocation>
</comment>
<feature type="domain" description="Sof1-like protein" evidence="10">
    <location>
        <begin position="303"/>
        <end position="389"/>
    </location>
</feature>
<evidence type="ECO:0000256" key="5">
    <source>
        <dbReference type="ARBA" id="ARBA00022737"/>
    </source>
</evidence>
<protein>
    <recommendedName>
        <fullName evidence="3">DDB1- and CUL4-associated factor 13</fullName>
    </recommendedName>
    <alternativeName>
        <fullName evidence="8">WD repeat and SOF domain-containing protein 1</fullName>
    </alternativeName>
</protein>
<dbReference type="eggNOG" id="KOG0268">
    <property type="taxonomic scope" value="Eukaryota"/>
</dbReference>
<dbReference type="Pfam" id="PF00400">
    <property type="entry name" value="WD40"/>
    <property type="match status" value="4"/>
</dbReference>
<dbReference type="InterPro" id="IPR036322">
    <property type="entry name" value="WD40_repeat_dom_sf"/>
</dbReference>
<evidence type="ECO:0000256" key="8">
    <source>
        <dbReference type="ARBA" id="ARBA00032239"/>
    </source>
</evidence>
<dbReference type="InterPro" id="IPR019775">
    <property type="entry name" value="WD40_repeat_CS"/>
</dbReference>
<keyword evidence="6" id="KW-0539">Nucleus</keyword>
<feature type="repeat" description="WD" evidence="9">
    <location>
        <begin position="104"/>
        <end position="138"/>
    </location>
</feature>
<comment type="similarity">
    <text evidence="2">Belongs to the WD repeat DCAF13/WDSOF1 family.</text>
</comment>
<evidence type="ECO:0000256" key="6">
    <source>
        <dbReference type="ARBA" id="ARBA00023242"/>
    </source>
</evidence>
<gene>
    <name evidence="11" type="ORF">CAOG_010062</name>
</gene>
<dbReference type="Gene3D" id="2.130.10.10">
    <property type="entry name" value="YVTN repeat-like/Quinoprotein amine dehydrogenase"/>
    <property type="match status" value="2"/>
</dbReference>
<dbReference type="OrthoDB" id="10249065at2759"/>
<organism evidence="11 12">
    <name type="scientific">Capsaspora owczarzaki (strain ATCC 30864)</name>
    <dbReference type="NCBI Taxonomy" id="595528"/>
    <lineage>
        <taxon>Eukaryota</taxon>
        <taxon>Filasterea</taxon>
        <taxon>Capsaspora</taxon>
    </lineage>
</organism>
<evidence type="ECO:0000256" key="9">
    <source>
        <dbReference type="PROSITE-ProRule" id="PRU00221"/>
    </source>
</evidence>
<evidence type="ECO:0000256" key="1">
    <source>
        <dbReference type="ARBA" id="ARBA00004604"/>
    </source>
</evidence>
<dbReference type="GO" id="GO:0016567">
    <property type="term" value="P:protein ubiquitination"/>
    <property type="evidence" value="ECO:0007669"/>
    <property type="project" value="UniProtKB-UniPathway"/>
</dbReference>
<dbReference type="UniPathway" id="UPA00143"/>
<dbReference type="SUPFAM" id="SSF50978">
    <property type="entry name" value="WD40 repeat-like"/>
    <property type="match status" value="1"/>
</dbReference>
<feature type="repeat" description="WD" evidence="9">
    <location>
        <begin position="61"/>
        <end position="103"/>
    </location>
</feature>
<evidence type="ECO:0000256" key="2">
    <source>
        <dbReference type="ARBA" id="ARBA00005649"/>
    </source>
</evidence>
<dbReference type="InterPro" id="IPR007287">
    <property type="entry name" value="Sof1"/>
</dbReference>
<name>A0A0D2WVK0_CAPO3</name>
<dbReference type="FunCoup" id="A0A0D2WVK0">
    <property type="interactions" value="833"/>
</dbReference>
<dbReference type="PANTHER" id="PTHR22851:SF0">
    <property type="entry name" value="DDB1- AND CUL4-ASSOCIATED FACTOR 13"/>
    <property type="match status" value="1"/>
</dbReference>
<dbReference type="Pfam" id="PF04158">
    <property type="entry name" value="Sof1"/>
    <property type="match status" value="1"/>
</dbReference>
<dbReference type="EMBL" id="KE346372">
    <property type="protein sequence ID" value="KJE96885.1"/>
    <property type="molecule type" value="Genomic_DNA"/>
</dbReference>
<dbReference type="Proteomes" id="UP000008743">
    <property type="component" value="Unassembled WGS sequence"/>
</dbReference>
<keyword evidence="12" id="KW-1185">Reference proteome</keyword>
<dbReference type="PROSITE" id="PS00678">
    <property type="entry name" value="WD_REPEATS_1"/>
    <property type="match status" value="1"/>
</dbReference>
<evidence type="ECO:0000259" key="10">
    <source>
        <dbReference type="Pfam" id="PF04158"/>
    </source>
</evidence>
<proteinExistence type="inferred from homology"/>
<reference evidence="12" key="1">
    <citation type="submission" date="2011-02" db="EMBL/GenBank/DDBJ databases">
        <title>The Genome Sequence of Capsaspora owczarzaki ATCC 30864.</title>
        <authorList>
            <person name="Russ C."/>
            <person name="Cuomo C."/>
            <person name="Burger G."/>
            <person name="Gray M.W."/>
            <person name="Holland P.W.H."/>
            <person name="King N."/>
            <person name="Lang F.B.F."/>
            <person name="Roger A.J."/>
            <person name="Ruiz-Trillo I."/>
            <person name="Young S.K."/>
            <person name="Zeng Q."/>
            <person name="Gargeya S."/>
            <person name="Alvarado L."/>
            <person name="Berlin A."/>
            <person name="Chapman S.B."/>
            <person name="Chen Z."/>
            <person name="Freedman E."/>
            <person name="Gellesch M."/>
            <person name="Goldberg J."/>
            <person name="Griggs A."/>
            <person name="Gujja S."/>
            <person name="Heilman E."/>
            <person name="Heiman D."/>
            <person name="Howarth C."/>
            <person name="Mehta T."/>
            <person name="Neiman D."/>
            <person name="Pearson M."/>
            <person name="Roberts A."/>
            <person name="Saif S."/>
            <person name="Shea T."/>
            <person name="Shenoy N."/>
            <person name="Sisk P."/>
            <person name="Stolte C."/>
            <person name="Sykes S."/>
            <person name="White J."/>
            <person name="Yandava C."/>
            <person name="Haas B."/>
            <person name="Nusbaum C."/>
            <person name="Birren B."/>
        </authorList>
    </citation>
    <scope>NUCLEOTIDE SEQUENCE</scope>
    <source>
        <strain evidence="12">ATCC 30864</strain>
    </source>
</reference>
<evidence type="ECO:0000256" key="3">
    <source>
        <dbReference type="ARBA" id="ARBA00021762"/>
    </source>
</evidence>
<evidence type="ECO:0000313" key="12">
    <source>
        <dbReference type="Proteomes" id="UP000008743"/>
    </source>
</evidence>
<dbReference type="STRING" id="595528.A0A0D2WVK0"/>
<dbReference type="InterPro" id="IPR015943">
    <property type="entry name" value="WD40/YVTN_repeat-like_dom_sf"/>
</dbReference>
<dbReference type="FunFam" id="2.130.10.10:FF:001900">
    <property type="entry name" value="DDB1- and CUL4-associated factor 13"/>
    <property type="match status" value="1"/>
</dbReference>
<evidence type="ECO:0000256" key="7">
    <source>
        <dbReference type="ARBA" id="ARBA00023274"/>
    </source>
</evidence>
<dbReference type="GO" id="GO:0032040">
    <property type="term" value="C:small-subunit processome"/>
    <property type="evidence" value="ECO:0007669"/>
    <property type="project" value="TreeGrafter"/>
</dbReference>
<dbReference type="PROSITE" id="PS50082">
    <property type="entry name" value="WD_REPEATS_2"/>
    <property type="match status" value="3"/>
</dbReference>
<dbReference type="AlphaFoldDB" id="A0A0D2WVK0"/>
<keyword evidence="4 9" id="KW-0853">WD repeat</keyword>
<dbReference type="InterPro" id="IPR051733">
    <property type="entry name" value="WD_repeat_DCAF13/WDSOF1"/>
</dbReference>